<feature type="domain" description="IraD/Gp25-like" evidence="2">
    <location>
        <begin position="60"/>
        <end position="161"/>
    </location>
</feature>
<dbReference type="RefSeq" id="WP_249058611.1">
    <property type="nucleotide sequence ID" value="NZ_JALZWP010000009.1"/>
</dbReference>
<evidence type="ECO:0000313" key="3">
    <source>
        <dbReference type="EMBL" id="MCL1629161.1"/>
    </source>
</evidence>
<feature type="compositionally biased region" description="Basic and acidic residues" evidence="1">
    <location>
        <begin position="25"/>
        <end position="46"/>
    </location>
</feature>
<evidence type="ECO:0000256" key="1">
    <source>
        <dbReference type="SAM" id="MobiDB-lite"/>
    </source>
</evidence>
<dbReference type="InterPro" id="IPR007048">
    <property type="entry name" value="IraD/Gp25-like"/>
</dbReference>
<reference evidence="3 4" key="1">
    <citation type="submission" date="2022-05" db="EMBL/GenBank/DDBJ databases">
        <title>Seasonal and diel survey of microbial diversity of the Tyrrhenian coast.</title>
        <authorList>
            <person name="Gattoni G."/>
            <person name="Corral P."/>
        </authorList>
    </citation>
    <scope>NUCLEOTIDE SEQUENCE [LARGE SCALE GENOMIC DNA]</scope>
    <source>
        <strain evidence="3 4">V10</strain>
    </source>
</reference>
<dbReference type="Proteomes" id="UP001202550">
    <property type="component" value="Unassembled WGS sequence"/>
</dbReference>
<evidence type="ECO:0000313" key="4">
    <source>
        <dbReference type="Proteomes" id="UP001202550"/>
    </source>
</evidence>
<dbReference type="InterPro" id="IPR053176">
    <property type="entry name" value="T6SS_TssE1-like"/>
</dbReference>
<evidence type="ECO:0000259" key="2">
    <source>
        <dbReference type="Pfam" id="PF04965"/>
    </source>
</evidence>
<feature type="compositionally biased region" description="Polar residues" evidence="1">
    <location>
        <begin position="1"/>
        <end position="16"/>
    </location>
</feature>
<sequence length="212" mass="23441">MSATNRSSGKSSQMQSLRMPLLQAFRDHARTGDGRRRGQPDSDRPVETVVKSGVSNEVMLRESLDLDLGHLLNTVNLGSVMDLRAYPRVTKSTLNFGMDDLVHLTTDQAHLGRLSEALREVLLAHEPRLDKHSLKVVRQDEVDELNQRVSFTVQADLLCHPVDIPLEFIAEMDVGSGKIDLRNLGRNKAPRRAREPKAADASAPRSGDMGTG</sequence>
<keyword evidence="4" id="KW-1185">Reference proteome</keyword>
<dbReference type="Pfam" id="PF04965">
    <property type="entry name" value="GPW_gp25"/>
    <property type="match status" value="1"/>
</dbReference>
<dbReference type="SUPFAM" id="SSF160719">
    <property type="entry name" value="gpW/gp25-like"/>
    <property type="match status" value="1"/>
</dbReference>
<dbReference type="PANTHER" id="PTHR38595">
    <property type="entry name" value="CYTOPLASMIC PROTEIN-RELATED"/>
    <property type="match status" value="1"/>
</dbReference>
<organism evidence="3 4">
    <name type="scientific">Roseinatronobacter domitianus</name>
    <dbReference type="NCBI Taxonomy" id="2940293"/>
    <lineage>
        <taxon>Bacteria</taxon>
        <taxon>Pseudomonadati</taxon>
        <taxon>Pseudomonadota</taxon>
        <taxon>Alphaproteobacteria</taxon>
        <taxon>Rhodobacterales</taxon>
        <taxon>Paracoccaceae</taxon>
        <taxon>Roseinatronobacter</taxon>
    </lineage>
</organism>
<feature type="region of interest" description="Disordered" evidence="1">
    <location>
        <begin position="1"/>
        <end position="47"/>
    </location>
</feature>
<name>A0ABT0M2S6_9RHOB</name>
<gene>
    <name evidence="3" type="ORF">M3N55_10495</name>
</gene>
<proteinExistence type="predicted"/>
<comment type="caution">
    <text evidence="3">The sequence shown here is derived from an EMBL/GenBank/DDBJ whole genome shotgun (WGS) entry which is preliminary data.</text>
</comment>
<feature type="region of interest" description="Disordered" evidence="1">
    <location>
        <begin position="180"/>
        <end position="212"/>
    </location>
</feature>
<dbReference type="EMBL" id="JALZWP010000009">
    <property type="protein sequence ID" value="MCL1629161.1"/>
    <property type="molecule type" value="Genomic_DNA"/>
</dbReference>
<dbReference type="PANTHER" id="PTHR38595:SF1">
    <property type="entry name" value="TYPE VI SECRETION SYSTEM COMPONENT TSSE1"/>
    <property type="match status" value="1"/>
</dbReference>
<accession>A0ABT0M2S6</accession>
<protein>
    <submittedName>
        <fullName evidence="3">GPW/gp25 family protein</fullName>
    </submittedName>
</protein>